<name>A0ABT4A443_9BACT</name>
<dbReference type="Proteomes" id="UP001207654">
    <property type="component" value="Unassembled WGS sequence"/>
</dbReference>
<evidence type="ECO:0000313" key="4">
    <source>
        <dbReference type="Proteomes" id="UP001207654"/>
    </source>
</evidence>
<evidence type="ECO:0000313" key="3">
    <source>
        <dbReference type="EMBL" id="MCY1075759.1"/>
    </source>
</evidence>
<proteinExistence type="predicted"/>
<reference evidence="3 4" key="1">
    <citation type="submission" date="2022-11" db="EMBL/GenBank/DDBJ databases">
        <title>Minimal conservation of predation-associated metabolite biosynthetic gene clusters underscores biosynthetic potential of Myxococcota including descriptions for ten novel species: Archangium lansinium sp. nov., Myxococcus landrumus sp. nov., Nannocystis bai.</title>
        <authorList>
            <person name="Ahearne A."/>
            <person name="Stevens C."/>
            <person name="Phillips K."/>
        </authorList>
    </citation>
    <scope>NUCLEOTIDE SEQUENCE [LARGE SCALE GENOMIC DNA]</scope>
    <source>
        <strain evidence="3 4">MIWBW</strain>
    </source>
</reference>
<protein>
    <recommendedName>
        <fullName evidence="2">Guanylate cyclase domain-containing protein</fullName>
    </recommendedName>
</protein>
<gene>
    <name evidence="3" type="ORF">OV287_14885</name>
</gene>
<keyword evidence="1" id="KW-0812">Transmembrane</keyword>
<dbReference type="EMBL" id="JAPNKA010000001">
    <property type="protein sequence ID" value="MCY1075759.1"/>
    <property type="molecule type" value="Genomic_DNA"/>
</dbReference>
<dbReference type="InterPro" id="IPR001054">
    <property type="entry name" value="A/G_cyclase"/>
</dbReference>
<keyword evidence="4" id="KW-1185">Reference proteome</keyword>
<dbReference type="InterPro" id="IPR029787">
    <property type="entry name" value="Nucleotide_cyclase"/>
</dbReference>
<feature type="domain" description="Guanylate cyclase" evidence="2">
    <location>
        <begin position="62"/>
        <end position="90"/>
    </location>
</feature>
<evidence type="ECO:0000259" key="2">
    <source>
        <dbReference type="PROSITE" id="PS50125"/>
    </source>
</evidence>
<organism evidence="3 4">
    <name type="scientific">Archangium lansingense</name>
    <dbReference type="NCBI Taxonomy" id="2995310"/>
    <lineage>
        <taxon>Bacteria</taxon>
        <taxon>Pseudomonadati</taxon>
        <taxon>Myxococcota</taxon>
        <taxon>Myxococcia</taxon>
        <taxon>Myxococcales</taxon>
        <taxon>Cystobacterineae</taxon>
        <taxon>Archangiaceae</taxon>
        <taxon>Archangium</taxon>
    </lineage>
</organism>
<dbReference type="SUPFAM" id="SSF55073">
    <property type="entry name" value="Nucleotide cyclase"/>
    <property type="match status" value="1"/>
</dbReference>
<dbReference type="Gene3D" id="3.30.70.1230">
    <property type="entry name" value="Nucleotide cyclase"/>
    <property type="match status" value="1"/>
</dbReference>
<dbReference type="RefSeq" id="WP_267534674.1">
    <property type="nucleotide sequence ID" value="NZ_JAPNKA010000001.1"/>
</dbReference>
<feature type="transmembrane region" description="Helical" evidence="1">
    <location>
        <begin position="27"/>
        <end position="49"/>
    </location>
</feature>
<evidence type="ECO:0000256" key="1">
    <source>
        <dbReference type="SAM" id="Phobius"/>
    </source>
</evidence>
<comment type="caution">
    <text evidence="3">The sequence shown here is derived from an EMBL/GenBank/DDBJ whole genome shotgun (WGS) entry which is preliminary data.</text>
</comment>
<dbReference type="PROSITE" id="PS50125">
    <property type="entry name" value="GUANYLATE_CYCLASE_2"/>
    <property type="match status" value="1"/>
</dbReference>
<accession>A0ABT4A443</accession>
<keyword evidence="1" id="KW-0472">Membrane</keyword>
<keyword evidence="1" id="KW-1133">Transmembrane helix</keyword>
<sequence length="100" mass="11215">MSLLLGLGLAVLSAVLLMTVRLPALELAWLLLVVVPIVFLVMEASLALGRLPRLDGEERELTAFFSDIRGFSSFSETFQDKPRELVRVLNRSTSRSERNR</sequence>